<keyword evidence="2" id="KW-0378">Hydrolase</keyword>
<proteinExistence type="predicted"/>
<dbReference type="InterPro" id="IPR036102">
    <property type="entry name" value="OsmC/Ohrsf"/>
</dbReference>
<dbReference type="Pfam" id="PF12146">
    <property type="entry name" value="Hydrolase_4"/>
    <property type="match status" value="1"/>
</dbReference>
<feature type="domain" description="Serine aminopeptidase S33" evidence="1">
    <location>
        <begin position="48"/>
        <end position="136"/>
    </location>
</feature>
<dbReference type="Proteomes" id="UP001148313">
    <property type="component" value="Unassembled WGS sequence"/>
</dbReference>
<dbReference type="InterPro" id="IPR029058">
    <property type="entry name" value="AB_hydrolase_fold"/>
</dbReference>
<dbReference type="InterPro" id="IPR022742">
    <property type="entry name" value="Hydrolase_4"/>
</dbReference>
<dbReference type="EMBL" id="JAPJZH010000019">
    <property type="protein sequence ID" value="MDA4848124.1"/>
    <property type="molecule type" value="Genomic_DNA"/>
</dbReference>
<dbReference type="RefSeq" id="WP_271091973.1">
    <property type="nucleotide sequence ID" value="NZ_JAPJZH010000019.1"/>
</dbReference>
<reference evidence="2" key="1">
    <citation type="submission" date="2022-11" db="EMBL/GenBank/DDBJ databases">
        <title>Hoeflea poritis sp. nov., isolated from scleractinian coral Porites lutea.</title>
        <authorList>
            <person name="Zhang G."/>
            <person name="Wei Q."/>
            <person name="Cai L."/>
        </authorList>
    </citation>
    <scope>NUCLEOTIDE SEQUENCE</scope>
    <source>
        <strain evidence="2">E7-10</strain>
    </source>
</reference>
<dbReference type="PANTHER" id="PTHR39624:SF2">
    <property type="entry name" value="OSMC-LIKE PROTEIN"/>
    <property type="match status" value="1"/>
</dbReference>
<organism evidence="2 3">
    <name type="scientific">Hoeflea poritis</name>
    <dbReference type="NCBI Taxonomy" id="2993659"/>
    <lineage>
        <taxon>Bacteria</taxon>
        <taxon>Pseudomonadati</taxon>
        <taxon>Pseudomonadota</taxon>
        <taxon>Alphaproteobacteria</taxon>
        <taxon>Hyphomicrobiales</taxon>
        <taxon>Rhizobiaceae</taxon>
        <taxon>Hoeflea</taxon>
    </lineage>
</organism>
<dbReference type="Gene3D" id="3.30.300.20">
    <property type="match status" value="1"/>
</dbReference>
<evidence type="ECO:0000259" key="1">
    <source>
        <dbReference type="Pfam" id="PF12146"/>
    </source>
</evidence>
<dbReference type="SUPFAM" id="SSF82784">
    <property type="entry name" value="OsmC-like"/>
    <property type="match status" value="1"/>
</dbReference>
<dbReference type="Gene3D" id="3.40.50.1820">
    <property type="entry name" value="alpha/beta hydrolase"/>
    <property type="match status" value="1"/>
</dbReference>
<evidence type="ECO:0000313" key="3">
    <source>
        <dbReference type="Proteomes" id="UP001148313"/>
    </source>
</evidence>
<name>A0ABT4VU37_9HYPH</name>
<dbReference type="PANTHER" id="PTHR39624">
    <property type="entry name" value="PROTEIN INVOLVED IN RIMO-MEDIATED BETA-METHYLTHIOLATION OF RIBOSOMAL PROTEIN S12 YCAO"/>
    <property type="match status" value="1"/>
</dbReference>
<dbReference type="InterPro" id="IPR015946">
    <property type="entry name" value="KH_dom-like_a/b"/>
</dbReference>
<evidence type="ECO:0000313" key="2">
    <source>
        <dbReference type="EMBL" id="MDA4848124.1"/>
    </source>
</evidence>
<keyword evidence="3" id="KW-1185">Reference proteome</keyword>
<dbReference type="GO" id="GO:0016787">
    <property type="term" value="F:hydrolase activity"/>
    <property type="evidence" value="ECO:0007669"/>
    <property type="project" value="UniProtKB-KW"/>
</dbReference>
<comment type="caution">
    <text evidence="2">The sequence shown here is derived from an EMBL/GenBank/DDBJ whole genome shotgun (WGS) entry which is preliminary data.</text>
</comment>
<dbReference type="Pfam" id="PF02566">
    <property type="entry name" value="OsmC"/>
    <property type="match status" value="1"/>
</dbReference>
<sequence>MTATSIKSEFSGHSGATLAARIDIPAGHVRAYALFAHCFTCTKDILAAKRIAAELSRAGIAVLRFDFTGLGSSEGEFASTNFSSNVADLLSAVDYMRANFEAPSILIGHSLGGAAVLAVAGDVPEAKAVATIGAPADVAHVVHNFGTKIEEIEEQGEASVQLAGRPFTIQKQFLDDVRQSVLTERISTMRKALMVLHSPIDQTVGIENAAAIFTAAKHPKSFVSLDNADHLVSRAQDASYAASIIATWATRYLAEDQPQGMTEVEAVRVSETGEGKFQNTVHAGKHRLFTDEPVSVGGLDSGPSPYDFLSAALGACTSMTLRMYANHKKADLGRITVDVSHAKIHANDCMECTAEEQQKGGRIDRFERAITIDGEVADELREKIEEIADKCPVHRTLEASSKVVTRVSMNDSKAAN</sequence>
<accession>A0ABT4VU37</accession>
<protein>
    <submittedName>
        <fullName evidence="2">Bifunctional alpha/beta hydrolase/OsmC family protein</fullName>
    </submittedName>
</protein>
<dbReference type="InterPro" id="IPR003718">
    <property type="entry name" value="OsmC/Ohr_fam"/>
</dbReference>
<dbReference type="SUPFAM" id="SSF53474">
    <property type="entry name" value="alpha/beta-Hydrolases"/>
    <property type="match status" value="1"/>
</dbReference>
<gene>
    <name evidence="2" type="ORF">OOZ53_22390</name>
</gene>